<evidence type="ECO:0000313" key="3">
    <source>
        <dbReference type="Proteomes" id="UP000626370"/>
    </source>
</evidence>
<accession>A0ABQ3ILC7</accession>
<evidence type="ECO:0000313" key="2">
    <source>
        <dbReference type="EMBL" id="GHE82659.1"/>
    </source>
</evidence>
<dbReference type="RefSeq" id="WP_189376886.1">
    <property type="nucleotide sequence ID" value="NZ_BNAH01000003.1"/>
</dbReference>
<dbReference type="Proteomes" id="UP000626370">
    <property type="component" value="Unassembled WGS sequence"/>
</dbReference>
<dbReference type="EMBL" id="BNAH01000003">
    <property type="protein sequence ID" value="GHE82659.1"/>
    <property type="molecule type" value="Genomic_DNA"/>
</dbReference>
<keyword evidence="3" id="KW-1185">Reference proteome</keyword>
<evidence type="ECO:0008006" key="4">
    <source>
        <dbReference type="Google" id="ProtNLM"/>
    </source>
</evidence>
<dbReference type="Pfam" id="PF03993">
    <property type="entry name" value="DUF349"/>
    <property type="match status" value="2"/>
</dbReference>
<proteinExistence type="predicted"/>
<comment type="caution">
    <text evidence="2">The sequence shown here is derived from an EMBL/GenBank/DDBJ whole genome shotgun (WGS) entry which is preliminary data.</text>
</comment>
<reference evidence="3" key="1">
    <citation type="journal article" date="2019" name="Int. J. Syst. Evol. Microbiol.">
        <title>The Global Catalogue of Microorganisms (GCM) 10K type strain sequencing project: providing services to taxonomists for standard genome sequencing and annotation.</title>
        <authorList>
            <consortium name="The Broad Institute Genomics Platform"/>
            <consortium name="The Broad Institute Genome Sequencing Center for Infectious Disease"/>
            <person name="Wu L."/>
            <person name="Ma J."/>
        </authorList>
    </citation>
    <scope>NUCLEOTIDE SEQUENCE [LARGE SCALE GENOMIC DNA]</scope>
    <source>
        <strain evidence="3">CGMCC 1.15922</strain>
    </source>
</reference>
<name>A0ABQ3ILC7_9GAMM</name>
<protein>
    <recommendedName>
        <fullName evidence="4">DUF349 domain-containing protein</fullName>
    </recommendedName>
</protein>
<feature type="coiled-coil region" evidence="1">
    <location>
        <begin position="724"/>
        <end position="751"/>
    </location>
</feature>
<sequence>MIFSKLFKEKWQSKKVELRLQAVEELDLNNTTDKSILIDLIENAPDKTVRSRALTKINQFSIWLNASNNNSHSDIRQLAQQKIENIVLGLDNITLNKEEKFSFLEQKPQAQLLEKWLFNEKNTNLQITLFELINKPQLAVKLFNECNDAKVQSYIVDQSDDITLLEKLLKKTQFSEVNNIISQKISEITEEQAKPIKLTKQAQLILAKFLALKDVSNYQEMLTKKEAICEQWQIITTDFDLLSKEQQNIFNEKWQSIETQLSKIFAIKAEAFQQQQIIEKLKQEKTQEFESFNTKFNEINQRLSTAIYENTPIDKNNFEQEIEQQLNAITQSVLDAKTQQQLTTLFNQERQKLALLDEIAESITQATYLISELSQVSLPQSIEQYVDKIAFYHDWQKQWTQVQTNSCQLLPESITSSYRLLTKQWQEIIKPFEKSLKEQFYQVKNNFSDVKRLINSGKFNVSFGVFKKAERSYLLLTEKQQQSLYKEYIWCQEKINELSDWENYIATPKKQALLLEIQSLAQQPLANPSEQAQKVKNSRKTWNALGHAQPEIDSELNEAFNLACEQAFAPCRQFYSEQEKLRKQNLQVREQLIIETEGLKNAIEHPPVDWKKLDSDLNKILQKWRNAGEVDKGLYHRLNKQFNLSLTPVKNAISAFHQDNIDKKNALIKQAEKITLQEDIVQASHDIKALQHQWRAIGYCGPKIENKLWKTFRGHNDEVFTKLKKSQEADNKLQNTKLDNLSQNVDELINKVPSNISVNQIKEFLQASAEINDQLVHLKPRSNGLLTQLVEFDKFLKQKQSVLIQEEKNKSWSLLFGVLQSSVEQGVEFTTAPNYNELPNKWKKRLKAIPNQSVSSEERKEKTIALELISGATPPESDKEITMKIQVGLMQQQLSNKVTVTPEDILTQWLSLGSLSHNDLPLLERIKPLFVQIH</sequence>
<organism evidence="2 3">
    <name type="scientific">Thalassotalea profundi</name>
    <dbReference type="NCBI Taxonomy" id="2036687"/>
    <lineage>
        <taxon>Bacteria</taxon>
        <taxon>Pseudomonadati</taxon>
        <taxon>Pseudomonadota</taxon>
        <taxon>Gammaproteobacteria</taxon>
        <taxon>Alteromonadales</taxon>
        <taxon>Colwelliaceae</taxon>
        <taxon>Thalassotalea</taxon>
    </lineage>
</organism>
<evidence type="ECO:0000256" key="1">
    <source>
        <dbReference type="SAM" id="Coils"/>
    </source>
</evidence>
<keyword evidence="1" id="KW-0175">Coiled coil</keyword>
<dbReference type="InterPro" id="IPR007139">
    <property type="entry name" value="DUF349"/>
</dbReference>
<gene>
    <name evidence="2" type="ORF">GCM10011501_08670</name>
</gene>